<keyword evidence="1" id="KW-0472">Membrane</keyword>
<dbReference type="Proteomes" id="UP000267096">
    <property type="component" value="Unassembled WGS sequence"/>
</dbReference>
<evidence type="ECO:0000313" key="2">
    <source>
        <dbReference type="EMBL" id="VDK59149.1"/>
    </source>
</evidence>
<gene>
    <name evidence="2" type="ORF">ASIM_LOCUS16961</name>
</gene>
<dbReference type="EMBL" id="UYRR01033596">
    <property type="protein sequence ID" value="VDK59149.1"/>
    <property type="molecule type" value="Genomic_DNA"/>
</dbReference>
<accession>A0A0M3K9B3</accession>
<dbReference type="AlphaFoldDB" id="A0A0M3K9B3"/>
<evidence type="ECO:0000313" key="3">
    <source>
        <dbReference type="Proteomes" id="UP000267096"/>
    </source>
</evidence>
<evidence type="ECO:0000256" key="1">
    <source>
        <dbReference type="SAM" id="Phobius"/>
    </source>
</evidence>
<dbReference type="WBParaSite" id="ASIM_0001755501-mRNA-1">
    <property type="protein sequence ID" value="ASIM_0001755501-mRNA-1"/>
    <property type="gene ID" value="ASIM_0001755501"/>
</dbReference>
<evidence type="ECO:0000313" key="4">
    <source>
        <dbReference type="WBParaSite" id="ASIM_0001755501-mRNA-1"/>
    </source>
</evidence>
<keyword evidence="1" id="KW-1133">Transmembrane helix</keyword>
<keyword evidence="1" id="KW-0812">Transmembrane</keyword>
<organism evidence="4">
    <name type="scientific">Anisakis simplex</name>
    <name type="common">Herring worm</name>
    <dbReference type="NCBI Taxonomy" id="6269"/>
    <lineage>
        <taxon>Eukaryota</taxon>
        <taxon>Metazoa</taxon>
        <taxon>Ecdysozoa</taxon>
        <taxon>Nematoda</taxon>
        <taxon>Chromadorea</taxon>
        <taxon>Rhabditida</taxon>
        <taxon>Spirurina</taxon>
        <taxon>Ascaridomorpha</taxon>
        <taxon>Ascaridoidea</taxon>
        <taxon>Anisakidae</taxon>
        <taxon>Anisakis</taxon>
        <taxon>Anisakis simplex complex</taxon>
    </lineage>
</organism>
<feature type="transmembrane region" description="Helical" evidence="1">
    <location>
        <begin position="6"/>
        <end position="30"/>
    </location>
</feature>
<protein>
    <submittedName>
        <fullName evidence="4">Col_cuticle_N domain-containing protein</fullName>
    </submittedName>
</protein>
<sequence length="85" mass="9138">MPEASHSLFIAKLLLMLASSAVVAIVAILFRSLMASESGALEISDPSSSANFNEAHVEHFTLNWDVSAILHPVPTSMKHMSSTSR</sequence>
<name>A0A0M3K9B3_ANISI</name>
<proteinExistence type="predicted"/>
<reference evidence="4" key="1">
    <citation type="submission" date="2017-02" db="UniProtKB">
        <authorList>
            <consortium name="WormBaseParasite"/>
        </authorList>
    </citation>
    <scope>IDENTIFICATION</scope>
</reference>
<reference evidence="2 3" key="2">
    <citation type="submission" date="2018-11" db="EMBL/GenBank/DDBJ databases">
        <authorList>
            <consortium name="Pathogen Informatics"/>
        </authorList>
    </citation>
    <scope>NUCLEOTIDE SEQUENCE [LARGE SCALE GENOMIC DNA]</scope>
</reference>
<keyword evidence="3" id="KW-1185">Reference proteome</keyword>